<evidence type="ECO:0000259" key="3">
    <source>
        <dbReference type="SMART" id="SM00894"/>
    </source>
</evidence>
<feature type="compositionally biased region" description="Low complexity" evidence="1">
    <location>
        <begin position="39"/>
        <end position="56"/>
    </location>
</feature>
<sequence length="193" mass="20081">MLAWWRNRKRKWLWIVGAFLLGLFVVAGIAGNPRPPNQAAATAPTTSTTAPTTTSVAPVAVPPDLVGKNAVEAQKALTEAGFATAVCESVDGRQVMVPENWTVVAIEQLTPGQAVIRVDKPAPATRTVVPPAPAPPPAPEPPTTEPDLPEPPADAYYANCAAARAAGAAPLHRGEPGYRPALDGDRDGTACDK</sequence>
<keyword evidence="2" id="KW-0472">Membrane</keyword>
<feature type="region of interest" description="Disordered" evidence="1">
    <location>
        <begin position="168"/>
        <end position="193"/>
    </location>
</feature>
<accession>A0A9W6QRG5</accession>
<feature type="compositionally biased region" description="Pro residues" evidence="1">
    <location>
        <begin position="130"/>
        <end position="152"/>
    </location>
</feature>
<keyword evidence="2" id="KW-1133">Transmembrane helix</keyword>
<dbReference type="InterPro" id="IPR008613">
    <property type="entry name" value="Excalibur_Ca-bd_domain"/>
</dbReference>
<keyword evidence="2" id="KW-0812">Transmembrane</keyword>
<dbReference type="EMBL" id="BSSD01000006">
    <property type="protein sequence ID" value="GLW93249.1"/>
    <property type="molecule type" value="Genomic_DNA"/>
</dbReference>
<evidence type="ECO:0000313" key="5">
    <source>
        <dbReference type="Proteomes" id="UP001165042"/>
    </source>
</evidence>
<dbReference type="AlphaFoldDB" id="A0A9W6QRG5"/>
<dbReference type="Proteomes" id="UP001165042">
    <property type="component" value="Unassembled WGS sequence"/>
</dbReference>
<dbReference type="RefSeq" id="WP_285611612.1">
    <property type="nucleotide sequence ID" value="NZ_BSSD01000006.1"/>
</dbReference>
<evidence type="ECO:0000256" key="1">
    <source>
        <dbReference type="SAM" id="MobiDB-lite"/>
    </source>
</evidence>
<dbReference type="Pfam" id="PF05901">
    <property type="entry name" value="Excalibur"/>
    <property type="match status" value="1"/>
</dbReference>
<gene>
    <name evidence="4" type="ORF">Aglo03_40650</name>
</gene>
<name>A0A9W6QRG5_9PSEU</name>
<proteinExistence type="predicted"/>
<evidence type="ECO:0000313" key="4">
    <source>
        <dbReference type="EMBL" id="GLW93249.1"/>
    </source>
</evidence>
<protein>
    <recommendedName>
        <fullName evidence="3">Excalibur calcium-binding domain-containing protein</fullName>
    </recommendedName>
</protein>
<comment type="caution">
    <text evidence="4">The sequence shown here is derived from an EMBL/GenBank/DDBJ whole genome shotgun (WGS) entry which is preliminary data.</text>
</comment>
<dbReference type="SMART" id="SM00894">
    <property type="entry name" value="Excalibur"/>
    <property type="match status" value="1"/>
</dbReference>
<feature type="transmembrane region" description="Helical" evidence="2">
    <location>
        <begin position="12"/>
        <end position="31"/>
    </location>
</feature>
<organism evidence="4 5">
    <name type="scientific">Actinokineospora globicatena</name>
    <dbReference type="NCBI Taxonomy" id="103729"/>
    <lineage>
        <taxon>Bacteria</taxon>
        <taxon>Bacillati</taxon>
        <taxon>Actinomycetota</taxon>
        <taxon>Actinomycetes</taxon>
        <taxon>Pseudonocardiales</taxon>
        <taxon>Pseudonocardiaceae</taxon>
        <taxon>Actinokineospora</taxon>
    </lineage>
</organism>
<feature type="domain" description="Excalibur calcium-binding" evidence="3">
    <location>
        <begin position="156"/>
        <end position="192"/>
    </location>
</feature>
<keyword evidence="5" id="KW-1185">Reference proteome</keyword>
<reference evidence="4" key="1">
    <citation type="submission" date="2023-02" db="EMBL/GenBank/DDBJ databases">
        <title>Actinokineospora globicatena NBRC 15670.</title>
        <authorList>
            <person name="Ichikawa N."/>
            <person name="Sato H."/>
            <person name="Tonouchi N."/>
        </authorList>
    </citation>
    <scope>NUCLEOTIDE SEQUENCE</scope>
    <source>
        <strain evidence="4">NBRC 15670</strain>
    </source>
</reference>
<feature type="compositionally biased region" description="Basic and acidic residues" evidence="1">
    <location>
        <begin position="172"/>
        <end position="193"/>
    </location>
</feature>
<feature type="region of interest" description="Disordered" evidence="1">
    <location>
        <begin position="36"/>
        <end position="56"/>
    </location>
</feature>
<feature type="region of interest" description="Disordered" evidence="1">
    <location>
        <begin position="124"/>
        <end position="154"/>
    </location>
</feature>
<evidence type="ECO:0000256" key="2">
    <source>
        <dbReference type="SAM" id="Phobius"/>
    </source>
</evidence>